<dbReference type="AlphaFoldDB" id="A0ABD2AD69"/>
<organism evidence="1 2">
    <name type="scientific">Vespula squamosa</name>
    <name type="common">Southern yellow jacket</name>
    <name type="synonym">Wasp</name>
    <dbReference type="NCBI Taxonomy" id="30214"/>
    <lineage>
        <taxon>Eukaryota</taxon>
        <taxon>Metazoa</taxon>
        <taxon>Ecdysozoa</taxon>
        <taxon>Arthropoda</taxon>
        <taxon>Hexapoda</taxon>
        <taxon>Insecta</taxon>
        <taxon>Pterygota</taxon>
        <taxon>Neoptera</taxon>
        <taxon>Endopterygota</taxon>
        <taxon>Hymenoptera</taxon>
        <taxon>Apocrita</taxon>
        <taxon>Aculeata</taxon>
        <taxon>Vespoidea</taxon>
        <taxon>Vespidae</taxon>
        <taxon>Vespinae</taxon>
        <taxon>Vespula</taxon>
    </lineage>
</organism>
<evidence type="ECO:0000313" key="1">
    <source>
        <dbReference type="EMBL" id="KAL2718556.1"/>
    </source>
</evidence>
<proteinExistence type="predicted"/>
<comment type="caution">
    <text evidence="1">The sequence shown here is derived from an EMBL/GenBank/DDBJ whole genome shotgun (WGS) entry which is preliminary data.</text>
</comment>
<name>A0ABD2AD69_VESSQ</name>
<dbReference type="EMBL" id="JAUDFV010000152">
    <property type="protein sequence ID" value="KAL2718556.1"/>
    <property type="molecule type" value="Genomic_DNA"/>
</dbReference>
<gene>
    <name evidence="1" type="ORF">V1478_012432</name>
</gene>
<reference evidence="1 2" key="1">
    <citation type="journal article" date="2024" name="Ann. Entomol. Soc. Am.">
        <title>Genomic analyses of the southern and eastern yellowjacket wasps (Hymenoptera: Vespidae) reveal evolutionary signatures of social life.</title>
        <authorList>
            <person name="Catto M.A."/>
            <person name="Caine P.B."/>
            <person name="Orr S.E."/>
            <person name="Hunt B.G."/>
            <person name="Goodisman M.A.D."/>
        </authorList>
    </citation>
    <scope>NUCLEOTIDE SEQUENCE [LARGE SCALE GENOMIC DNA]</scope>
    <source>
        <strain evidence="1">233</strain>
        <tissue evidence="1">Head and thorax</tissue>
    </source>
</reference>
<evidence type="ECO:0000313" key="2">
    <source>
        <dbReference type="Proteomes" id="UP001607302"/>
    </source>
</evidence>
<keyword evidence="2" id="KW-1185">Reference proteome</keyword>
<sequence length="59" mass="7283">MKRKEVQKNRSDLIITYWLWPTRRQTKLHRIRITLEIGISCFINLLQHSENEIPEKRDH</sequence>
<accession>A0ABD2AD69</accession>
<dbReference type="Proteomes" id="UP001607302">
    <property type="component" value="Unassembled WGS sequence"/>
</dbReference>
<protein>
    <submittedName>
        <fullName evidence="1">Uncharacterized protein</fullName>
    </submittedName>
</protein>